<evidence type="ECO:0000256" key="2">
    <source>
        <dbReference type="ARBA" id="ARBA00022679"/>
    </source>
</evidence>
<dbReference type="PROSITE" id="PS51682">
    <property type="entry name" value="SAM_OMT_I"/>
    <property type="match status" value="1"/>
</dbReference>
<accession>A0ABY4KYL3</accession>
<evidence type="ECO:0000256" key="3">
    <source>
        <dbReference type="ARBA" id="ARBA00022691"/>
    </source>
</evidence>
<reference evidence="4 5" key="1">
    <citation type="submission" date="2020-04" db="EMBL/GenBank/DDBJ databases">
        <title>Thermobifida alba genome sequencing and assembly.</title>
        <authorList>
            <person name="Luzics S."/>
            <person name="Horvath B."/>
            <person name="Nagy I."/>
            <person name="Toth A."/>
            <person name="Nagy I."/>
            <person name="Kukolya J."/>
        </authorList>
    </citation>
    <scope>NUCLEOTIDE SEQUENCE [LARGE SCALE GENOMIC DNA]</scope>
    <source>
        <strain evidence="4 5">DSM 43795</strain>
    </source>
</reference>
<keyword evidence="2" id="KW-0808">Transferase</keyword>
<gene>
    <name evidence="4" type="ORF">FOF52_01615</name>
</gene>
<sequence>MTRVSENLSPELHAYLVAHSSPVDEVLTDLAAETERLFPEAVRMQIAPEQGLFLTLLARLTGARDVVEVGTFTGYSSICLARGLPADGTLLACDVSEEWTAVARRYWQRAGVADRIELRLAPALDTLRALPATPRFDLAFIDADKESYTDYWEELVPRVRPGGVLLVDNVFSHGRVLDPAQTSARVQAIRDFNAHARADERVELVLLPIGDGLTLARRR</sequence>
<keyword evidence="5" id="KW-1185">Reference proteome</keyword>
<dbReference type="Proteomes" id="UP000832041">
    <property type="component" value="Chromosome"/>
</dbReference>
<dbReference type="InterPro" id="IPR002935">
    <property type="entry name" value="SAM_O-MeTrfase"/>
</dbReference>
<evidence type="ECO:0000256" key="1">
    <source>
        <dbReference type="ARBA" id="ARBA00022603"/>
    </source>
</evidence>
<evidence type="ECO:0000313" key="5">
    <source>
        <dbReference type="Proteomes" id="UP000832041"/>
    </source>
</evidence>
<dbReference type="Gene3D" id="3.40.50.150">
    <property type="entry name" value="Vaccinia Virus protein VP39"/>
    <property type="match status" value="1"/>
</dbReference>
<keyword evidence="3" id="KW-0949">S-adenosyl-L-methionine</keyword>
<proteinExistence type="predicted"/>
<dbReference type="RefSeq" id="WP_248592056.1">
    <property type="nucleotide sequence ID" value="NZ_BAABEB010000010.1"/>
</dbReference>
<dbReference type="EMBL" id="CP051627">
    <property type="protein sequence ID" value="UPT19821.1"/>
    <property type="molecule type" value="Genomic_DNA"/>
</dbReference>
<dbReference type="InterPro" id="IPR029063">
    <property type="entry name" value="SAM-dependent_MTases_sf"/>
</dbReference>
<dbReference type="PANTHER" id="PTHR10509">
    <property type="entry name" value="O-METHYLTRANSFERASE-RELATED"/>
    <property type="match status" value="1"/>
</dbReference>
<organism evidence="4 5">
    <name type="scientific">Thermobifida alba</name>
    <name type="common">Thermomonospora alba</name>
    <dbReference type="NCBI Taxonomy" id="53522"/>
    <lineage>
        <taxon>Bacteria</taxon>
        <taxon>Bacillati</taxon>
        <taxon>Actinomycetota</taxon>
        <taxon>Actinomycetes</taxon>
        <taxon>Streptosporangiales</taxon>
        <taxon>Nocardiopsidaceae</taxon>
        <taxon>Thermobifida</taxon>
    </lineage>
</organism>
<dbReference type="CDD" id="cd02440">
    <property type="entry name" value="AdoMet_MTases"/>
    <property type="match status" value="1"/>
</dbReference>
<dbReference type="PANTHER" id="PTHR10509:SF14">
    <property type="entry name" value="CAFFEOYL-COA O-METHYLTRANSFERASE 3-RELATED"/>
    <property type="match status" value="1"/>
</dbReference>
<keyword evidence="1" id="KW-0489">Methyltransferase</keyword>
<dbReference type="SUPFAM" id="SSF53335">
    <property type="entry name" value="S-adenosyl-L-methionine-dependent methyltransferases"/>
    <property type="match status" value="1"/>
</dbReference>
<protein>
    <submittedName>
        <fullName evidence="4">O-methyltransferase</fullName>
    </submittedName>
</protein>
<name>A0ABY4KYL3_THEAE</name>
<evidence type="ECO:0000313" key="4">
    <source>
        <dbReference type="EMBL" id="UPT19821.1"/>
    </source>
</evidence>
<dbReference type="Pfam" id="PF01596">
    <property type="entry name" value="Methyltransf_3"/>
    <property type="match status" value="1"/>
</dbReference>
<dbReference type="InterPro" id="IPR050362">
    <property type="entry name" value="Cation-dep_OMT"/>
</dbReference>